<keyword evidence="3" id="KW-1185">Reference proteome</keyword>
<dbReference type="Pfam" id="PF13471">
    <property type="entry name" value="Transglut_core3"/>
    <property type="match status" value="1"/>
</dbReference>
<accession>A0A0A0BLC2</accession>
<dbReference type="AlphaFoldDB" id="A0A0A0BLC2"/>
<sequence>MTTRTGPSRLHRPEQLAAYLAAPRTGRWSPRTWLAAGWAALALRRTRRALAADGVRAHVPRPPRLPDGARRGVEAVLRRTSPTCLERSLVLRTWLAAHGVPCEVVIGVRRDASGDVTAHAWLDVESDDATARTFREIHRWAP</sequence>
<feature type="domain" description="Microcin J25-processing protein McjB C-terminal" evidence="1">
    <location>
        <begin position="36"/>
        <end position="125"/>
    </location>
</feature>
<dbReference type="EMBL" id="AXCY01000220">
    <property type="protein sequence ID" value="KGM08497.1"/>
    <property type="molecule type" value="Genomic_DNA"/>
</dbReference>
<evidence type="ECO:0000313" key="3">
    <source>
        <dbReference type="Proteomes" id="UP000029839"/>
    </source>
</evidence>
<dbReference type="NCBIfam" id="NF033537">
    <property type="entry name" value="lasso_biosyn_B2"/>
    <property type="match status" value="1"/>
</dbReference>
<dbReference type="InterPro" id="IPR032708">
    <property type="entry name" value="McjB_C"/>
</dbReference>
<evidence type="ECO:0000259" key="1">
    <source>
        <dbReference type="Pfam" id="PF13471"/>
    </source>
</evidence>
<reference evidence="2 3" key="1">
    <citation type="submission" date="2013-08" db="EMBL/GenBank/DDBJ databases">
        <title>Genome sequencing of Cellulomonas carbonis T26.</title>
        <authorList>
            <person name="Chen F."/>
            <person name="Li Y."/>
            <person name="Wang G."/>
        </authorList>
    </citation>
    <scope>NUCLEOTIDE SEQUENCE [LARGE SCALE GENOMIC DNA]</scope>
    <source>
        <strain evidence="2 3">T26</strain>
    </source>
</reference>
<proteinExistence type="predicted"/>
<gene>
    <name evidence="2" type="ORF">N868_08730</name>
</gene>
<comment type="caution">
    <text evidence="2">The sequence shown here is derived from an EMBL/GenBank/DDBJ whole genome shotgun (WGS) entry which is preliminary data.</text>
</comment>
<dbReference type="RefSeq" id="WP_043610525.1">
    <property type="nucleotide sequence ID" value="NZ_AXCY01000220.1"/>
</dbReference>
<reference evidence="2 3" key="2">
    <citation type="journal article" date="2015" name="Stand. Genomic Sci.">
        <title>Draft genome sequence of Cellulomonas carbonis T26(T) and comparative analysis of six Cellulomonas genomes.</title>
        <authorList>
            <person name="Zhuang W."/>
            <person name="Zhang S."/>
            <person name="Xia X."/>
            <person name="Wang G."/>
        </authorList>
    </citation>
    <scope>NUCLEOTIDE SEQUENCE [LARGE SCALE GENOMIC DNA]</scope>
    <source>
        <strain evidence="2 3">T26</strain>
    </source>
</reference>
<name>A0A0A0BLC2_9CELL</name>
<dbReference type="InterPro" id="IPR053521">
    <property type="entry name" value="McjB-like"/>
</dbReference>
<evidence type="ECO:0000313" key="2">
    <source>
        <dbReference type="EMBL" id="KGM08497.1"/>
    </source>
</evidence>
<dbReference type="OrthoDB" id="5189944at2"/>
<protein>
    <recommendedName>
        <fullName evidence="1">Microcin J25-processing protein McjB C-terminal domain-containing protein</fullName>
    </recommendedName>
</protein>
<dbReference type="Proteomes" id="UP000029839">
    <property type="component" value="Unassembled WGS sequence"/>
</dbReference>
<organism evidence="2 3">
    <name type="scientific">Cellulomonas carbonis T26</name>
    <dbReference type="NCBI Taxonomy" id="947969"/>
    <lineage>
        <taxon>Bacteria</taxon>
        <taxon>Bacillati</taxon>
        <taxon>Actinomycetota</taxon>
        <taxon>Actinomycetes</taxon>
        <taxon>Micrococcales</taxon>
        <taxon>Cellulomonadaceae</taxon>
        <taxon>Cellulomonas</taxon>
    </lineage>
</organism>